<dbReference type="Proteomes" id="UP000001007">
    <property type="component" value="Chromosome"/>
</dbReference>
<evidence type="ECO:0000313" key="1">
    <source>
        <dbReference type="EMBL" id="AAM71747.1"/>
    </source>
</evidence>
<dbReference type="STRING" id="194439.CT0505"/>
<protein>
    <submittedName>
        <fullName evidence="1">Uncharacterized protein</fullName>
    </submittedName>
</protein>
<name>Q8KF27_CHLTE</name>
<proteinExistence type="predicted"/>
<dbReference type="EnsemblBacteria" id="AAM71747">
    <property type="protein sequence ID" value="AAM71747"/>
    <property type="gene ID" value="CT0505"/>
</dbReference>
<dbReference type="KEGG" id="cte:CT0505"/>
<reference evidence="1 2" key="1">
    <citation type="journal article" date="2002" name="Proc. Natl. Acad. Sci. U.S.A.">
        <title>The complete genome sequence of Chlorobium tepidum TLS, a photosynthetic, anaerobic, green-sulfur bacterium.</title>
        <authorList>
            <person name="Eisen J.A."/>
            <person name="Nelson K.E."/>
            <person name="Paulsen I.T."/>
            <person name="Heidelberg J.F."/>
            <person name="Wu M."/>
            <person name="Dodson R.J."/>
            <person name="Deboy R."/>
            <person name="Gwinn M.L."/>
            <person name="Nelson W.C."/>
            <person name="Haft D.H."/>
            <person name="Hickey E.K."/>
            <person name="Peterson J.D."/>
            <person name="Durkin A.S."/>
            <person name="Kolonay J.L."/>
            <person name="Yang F."/>
            <person name="Holt I."/>
            <person name="Umayam L.A."/>
            <person name="Mason T."/>
            <person name="Brenner M."/>
            <person name="Shea T.P."/>
            <person name="Parksey D."/>
            <person name="Nierman W.C."/>
            <person name="Feldblyum T.V."/>
            <person name="Hansen C.L."/>
            <person name="Craven M.B."/>
            <person name="Radune D."/>
            <person name="Vamathevan J."/>
            <person name="Khouri H."/>
            <person name="White O."/>
            <person name="Gruber T.M."/>
            <person name="Ketchum K.A."/>
            <person name="Venter J.C."/>
            <person name="Tettelin H."/>
            <person name="Bryant D.A."/>
            <person name="Fraser C.M."/>
        </authorList>
    </citation>
    <scope>NUCLEOTIDE SEQUENCE [LARGE SCALE GENOMIC DNA]</scope>
    <source>
        <strain evidence="2">ATCC 49652 / DSM 12025 / NBRC 103806 / TLS</strain>
    </source>
</reference>
<organism evidence="1 2">
    <name type="scientific">Chlorobaculum tepidum (strain ATCC 49652 / DSM 12025 / NBRC 103806 / TLS)</name>
    <name type="common">Chlorobium tepidum</name>
    <dbReference type="NCBI Taxonomy" id="194439"/>
    <lineage>
        <taxon>Bacteria</taxon>
        <taxon>Pseudomonadati</taxon>
        <taxon>Chlorobiota</taxon>
        <taxon>Chlorobiia</taxon>
        <taxon>Chlorobiales</taxon>
        <taxon>Chlorobiaceae</taxon>
        <taxon>Chlorobaculum</taxon>
    </lineage>
</organism>
<evidence type="ECO:0000313" key="2">
    <source>
        <dbReference type="Proteomes" id="UP000001007"/>
    </source>
</evidence>
<keyword evidence="2" id="KW-1185">Reference proteome</keyword>
<sequence>MNLNEIKTSLCPNGRNIQVGDPDGVSGITHASHDDAPCRRFTSVAEREIAVTRACRLPNSFSRVSASELSDDDGGSF</sequence>
<accession>Q8KF27</accession>
<dbReference type="HOGENOM" id="CLU_2631768_0_0_10"/>
<dbReference type="AlphaFoldDB" id="Q8KF27"/>
<dbReference type="EMBL" id="AE006470">
    <property type="protein sequence ID" value="AAM71747.1"/>
    <property type="molecule type" value="Genomic_DNA"/>
</dbReference>
<gene>
    <name evidence="1" type="ordered locus">CT0505</name>
</gene>